<gene>
    <name evidence="1" type="ORF">PHAVU_004G167200g</name>
</gene>
<dbReference type="Gramene" id="ESW24864">
    <property type="protein sequence ID" value="ESW24864"/>
    <property type="gene ID" value="PHAVU_004G167200g"/>
</dbReference>
<dbReference type="OMA" id="HYFATSA"/>
<evidence type="ECO:0000313" key="1">
    <source>
        <dbReference type="EMBL" id="ESW24864.1"/>
    </source>
</evidence>
<organism evidence="1 2">
    <name type="scientific">Phaseolus vulgaris</name>
    <name type="common">Kidney bean</name>
    <name type="synonym">French bean</name>
    <dbReference type="NCBI Taxonomy" id="3885"/>
    <lineage>
        <taxon>Eukaryota</taxon>
        <taxon>Viridiplantae</taxon>
        <taxon>Streptophyta</taxon>
        <taxon>Embryophyta</taxon>
        <taxon>Tracheophyta</taxon>
        <taxon>Spermatophyta</taxon>
        <taxon>Magnoliopsida</taxon>
        <taxon>eudicotyledons</taxon>
        <taxon>Gunneridae</taxon>
        <taxon>Pentapetalae</taxon>
        <taxon>rosids</taxon>
        <taxon>fabids</taxon>
        <taxon>Fabales</taxon>
        <taxon>Fabaceae</taxon>
        <taxon>Papilionoideae</taxon>
        <taxon>50 kb inversion clade</taxon>
        <taxon>NPAAA clade</taxon>
        <taxon>indigoferoid/millettioid clade</taxon>
        <taxon>Phaseoleae</taxon>
        <taxon>Phaseolus</taxon>
    </lineage>
</organism>
<accession>V7C406</accession>
<dbReference type="Proteomes" id="UP000000226">
    <property type="component" value="Chromosome 4"/>
</dbReference>
<dbReference type="OrthoDB" id="1430781at2759"/>
<evidence type="ECO:0000313" key="2">
    <source>
        <dbReference type="Proteomes" id="UP000000226"/>
    </source>
</evidence>
<proteinExistence type="predicted"/>
<name>V7C406_PHAVU</name>
<reference evidence="2" key="1">
    <citation type="journal article" date="2014" name="Nat. Genet.">
        <title>A reference genome for common bean and genome-wide analysis of dual domestications.</title>
        <authorList>
            <person name="Schmutz J."/>
            <person name="McClean P.E."/>
            <person name="Mamidi S."/>
            <person name="Wu G.A."/>
            <person name="Cannon S.B."/>
            <person name="Grimwood J."/>
            <person name="Jenkins J."/>
            <person name="Shu S."/>
            <person name="Song Q."/>
            <person name="Chavarro C."/>
            <person name="Torres-Torres M."/>
            <person name="Geffroy V."/>
            <person name="Moghaddam S.M."/>
            <person name="Gao D."/>
            <person name="Abernathy B."/>
            <person name="Barry K."/>
            <person name="Blair M."/>
            <person name="Brick M.A."/>
            <person name="Chovatia M."/>
            <person name="Gepts P."/>
            <person name="Goodstein D.M."/>
            <person name="Gonzales M."/>
            <person name="Hellsten U."/>
            <person name="Hyten D.L."/>
            <person name="Jia G."/>
            <person name="Kelly J.D."/>
            <person name="Kudrna D."/>
            <person name="Lee R."/>
            <person name="Richard M.M."/>
            <person name="Miklas P.N."/>
            <person name="Osorno J.M."/>
            <person name="Rodrigues J."/>
            <person name="Thareau V."/>
            <person name="Urrea C.A."/>
            <person name="Wang M."/>
            <person name="Yu Y."/>
            <person name="Zhang M."/>
            <person name="Wing R.A."/>
            <person name="Cregan P.B."/>
            <person name="Rokhsar D.S."/>
            <person name="Jackson S.A."/>
        </authorList>
    </citation>
    <scope>NUCLEOTIDE SEQUENCE [LARGE SCALE GENOMIC DNA]</scope>
    <source>
        <strain evidence="2">cv. G19833</strain>
    </source>
</reference>
<protein>
    <submittedName>
        <fullName evidence="1">Uncharacterized protein</fullName>
    </submittedName>
</protein>
<keyword evidence="2" id="KW-1185">Reference proteome</keyword>
<dbReference type="AlphaFoldDB" id="V7C406"/>
<dbReference type="EMBL" id="CM002291">
    <property type="protein sequence ID" value="ESW24864.1"/>
    <property type="molecule type" value="Genomic_DNA"/>
</dbReference>
<sequence length="296" mass="33411">MGNSIRTVGLLRTVEAGQKEPFHYQLGRGFINLSEKEFSVTRSGIWSEKWTMSYNVGLSTSILSLTRSGKDEGATRLHIPFFSATSDSYYGYDLEVETVTESDVLVNPRWVAEASGRGTSKTIERSTQTRAGGSVTETCFCLFRTEDTRSLVVLEMKKRNKEEGPYAVTLAHYFAIIDGSRTETDFGLSVVVKIRATKGNLDVTVEGPEQHPALGLRYLFQETMKTKIWKPTLCPHCANAQNQRSTHSDDSDSARRHGGCQRNLRNSGFFHGNCNANYIENLYFYLFRFQFWKTSS</sequence>